<keyword evidence="3" id="KW-1185">Reference proteome</keyword>
<protein>
    <recommendedName>
        <fullName evidence="4">UbiA prenyltransferase family-domain-containing protein</fullName>
    </recommendedName>
</protein>
<evidence type="ECO:0008006" key="4">
    <source>
        <dbReference type="Google" id="ProtNLM"/>
    </source>
</evidence>
<feature type="transmembrane region" description="Helical" evidence="1">
    <location>
        <begin position="124"/>
        <end position="141"/>
    </location>
</feature>
<organism evidence="2 3">
    <name type="scientific">Aspergillus bertholletiae</name>
    <dbReference type="NCBI Taxonomy" id="1226010"/>
    <lineage>
        <taxon>Eukaryota</taxon>
        <taxon>Fungi</taxon>
        <taxon>Dikarya</taxon>
        <taxon>Ascomycota</taxon>
        <taxon>Pezizomycotina</taxon>
        <taxon>Eurotiomycetes</taxon>
        <taxon>Eurotiomycetidae</taxon>
        <taxon>Eurotiales</taxon>
        <taxon>Aspergillaceae</taxon>
        <taxon>Aspergillus</taxon>
        <taxon>Aspergillus subgen. Circumdati</taxon>
    </lineage>
</organism>
<keyword evidence="1" id="KW-0472">Membrane</keyword>
<evidence type="ECO:0000256" key="1">
    <source>
        <dbReference type="SAM" id="Phobius"/>
    </source>
</evidence>
<feature type="transmembrane region" description="Helical" evidence="1">
    <location>
        <begin position="88"/>
        <end position="112"/>
    </location>
</feature>
<accession>A0A5N7AUA0</accession>
<dbReference type="Proteomes" id="UP000326198">
    <property type="component" value="Unassembled WGS sequence"/>
</dbReference>
<dbReference type="AlphaFoldDB" id="A0A5N7AUA0"/>
<keyword evidence="1" id="KW-1133">Transmembrane helix</keyword>
<gene>
    <name evidence="2" type="ORF">BDV26DRAFT_70275</name>
</gene>
<evidence type="ECO:0000313" key="2">
    <source>
        <dbReference type="EMBL" id="KAE8373313.1"/>
    </source>
</evidence>
<reference evidence="2 3" key="1">
    <citation type="submission" date="2019-04" db="EMBL/GenBank/DDBJ databases">
        <title>Friends and foes A comparative genomics studyof 23 Aspergillus species from section Flavi.</title>
        <authorList>
            <consortium name="DOE Joint Genome Institute"/>
            <person name="Kjaerbolling I."/>
            <person name="Vesth T."/>
            <person name="Frisvad J.C."/>
            <person name="Nybo J.L."/>
            <person name="Theobald S."/>
            <person name="Kildgaard S."/>
            <person name="Isbrandt T."/>
            <person name="Kuo A."/>
            <person name="Sato A."/>
            <person name="Lyhne E.K."/>
            <person name="Kogle M.E."/>
            <person name="Wiebenga A."/>
            <person name="Kun R.S."/>
            <person name="Lubbers R.J."/>
            <person name="Makela M.R."/>
            <person name="Barry K."/>
            <person name="Chovatia M."/>
            <person name="Clum A."/>
            <person name="Daum C."/>
            <person name="Haridas S."/>
            <person name="He G."/>
            <person name="LaButti K."/>
            <person name="Lipzen A."/>
            <person name="Mondo S."/>
            <person name="Riley R."/>
            <person name="Salamov A."/>
            <person name="Simmons B.A."/>
            <person name="Magnuson J.K."/>
            <person name="Henrissat B."/>
            <person name="Mortensen U.H."/>
            <person name="Larsen T.O."/>
            <person name="Devries R.P."/>
            <person name="Grigoriev I.V."/>
            <person name="Machida M."/>
            <person name="Baker S.E."/>
            <person name="Andersen M.R."/>
        </authorList>
    </citation>
    <scope>NUCLEOTIDE SEQUENCE [LARGE SCALE GENOMIC DNA]</scope>
    <source>
        <strain evidence="2 3">IBT 29228</strain>
    </source>
</reference>
<proteinExistence type="predicted"/>
<dbReference type="EMBL" id="ML736319">
    <property type="protein sequence ID" value="KAE8373313.1"/>
    <property type="molecule type" value="Genomic_DNA"/>
</dbReference>
<dbReference type="OrthoDB" id="434972at2759"/>
<keyword evidence="1" id="KW-0812">Transmembrane</keyword>
<sequence>MEVALSGDPFNGLPPADLDSFLGHPRHSSSIWFLVISGIILTTIHTQDMGDQGDTLKGRRTVSLVFGDSAAQWSLVIPILLWGGLCPALAGTAMLVSLASCVLASAVAIRLLLWRDAASDKKTYRLYNIWASLIFAMPLVATR</sequence>
<evidence type="ECO:0000313" key="3">
    <source>
        <dbReference type="Proteomes" id="UP000326198"/>
    </source>
</evidence>
<name>A0A5N7AUA0_9EURO</name>
<feature type="transmembrane region" description="Helical" evidence="1">
    <location>
        <begin position="31"/>
        <end position="50"/>
    </location>
</feature>
<feature type="transmembrane region" description="Helical" evidence="1">
    <location>
        <begin position="62"/>
        <end position="82"/>
    </location>
</feature>